<accession>A0A0F4NEC3</accession>
<dbReference type="InterPro" id="IPR001610">
    <property type="entry name" value="PAC"/>
</dbReference>
<evidence type="ECO:0000313" key="4">
    <source>
        <dbReference type="Proteomes" id="UP000033673"/>
    </source>
</evidence>
<sequence>MENDKKSSMLKKLIHIFNSSKDGLWYMGSDEHVNFYNTKFYEQFNIPLTDSLLEHWVALIHPQDQKIFTNRLSSHKCGNESVINSEYRVQTRSGRYIWIEATGIIVDDGNEKYMVGCHRDISERNLLNDYLSYVAYHDDETGLYNKQKWLNDIKNSPQNGTSFLFSLRNVNRYCKEWNGQVLKDVASSLVHWFDSKLSEPDIYRLSKETFLIRSDTKVSTSIINDITRIAAESISKSPYLDIAILTSDIAIGVIHEIEFSNVDAFNLVTKVLDYAHEKGGIAIYENEVKHAVERHFLIHDSLAEAISNQDLSIVVQPIIDTRTNSIISFEALVRWQHPKLGNIYPNEFIPIAEERDLIAPLSYLVLQKACRFLKKLEIKDAQYSRAKININISALQLYDRSFSDRALDIAKNENIPPQRITFEITESHILDDSDTGSLAAKELHNQGFNLSLDDFGSGYSSITSIFRLPIQQLKLDRSLIHDSLTHNTCGDLISYLVQHCINNNIELVAEGIENNETLAHLKSLGAYILQGYGLHKPSPPELWI</sequence>
<dbReference type="InterPro" id="IPR000014">
    <property type="entry name" value="PAS"/>
</dbReference>
<dbReference type="SUPFAM" id="SSF141868">
    <property type="entry name" value="EAL domain-like"/>
    <property type="match status" value="1"/>
</dbReference>
<dbReference type="InterPro" id="IPR001633">
    <property type="entry name" value="EAL_dom"/>
</dbReference>
<gene>
    <name evidence="3" type="ORF">TW81_17990</name>
</gene>
<dbReference type="NCBIfam" id="TIGR00229">
    <property type="entry name" value="sensory_box"/>
    <property type="match status" value="1"/>
</dbReference>
<dbReference type="RefSeq" id="WP_045957128.1">
    <property type="nucleotide sequence ID" value="NZ_JXXV01000038.1"/>
</dbReference>
<proteinExistence type="predicted"/>
<evidence type="ECO:0008006" key="5">
    <source>
        <dbReference type="Google" id="ProtNLM"/>
    </source>
</evidence>
<dbReference type="CDD" id="cd01948">
    <property type="entry name" value="EAL"/>
    <property type="match status" value="1"/>
</dbReference>
<dbReference type="EMBL" id="JXXV01000038">
    <property type="protein sequence ID" value="KJY81447.1"/>
    <property type="molecule type" value="Genomic_DNA"/>
</dbReference>
<dbReference type="AlphaFoldDB" id="A0A0F4NEC3"/>
<dbReference type="InterPro" id="IPR035965">
    <property type="entry name" value="PAS-like_dom_sf"/>
</dbReference>
<name>A0A0F4NEC3_9VIBR</name>
<keyword evidence="4" id="KW-1185">Reference proteome</keyword>
<dbReference type="OrthoDB" id="9805474at2"/>
<dbReference type="SMART" id="SM00052">
    <property type="entry name" value="EAL"/>
    <property type="match status" value="1"/>
</dbReference>
<feature type="domain" description="PAC" evidence="1">
    <location>
        <begin position="83"/>
        <end position="133"/>
    </location>
</feature>
<dbReference type="InterPro" id="IPR013655">
    <property type="entry name" value="PAS_fold_3"/>
</dbReference>
<evidence type="ECO:0000313" key="3">
    <source>
        <dbReference type="EMBL" id="KJY81447.1"/>
    </source>
</evidence>
<dbReference type="STRING" id="579748.TW81_17990"/>
<dbReference type="PROSITE" id="PS50883">
    <property type="entry name" value="EAL"/>
    <property type="match status" value="1"/>
</dbReference>
<organism evidence="3 4">
    <name type="scientific">Vibrio galatheae</name>
    <dbReference type="NCBI Taxonomy" id="579748"/>
    <lineage>
        <taxon>Bacteria</taxon>
        <taxon>Pseudomonadati</taxon>
        <taxon>Pseudomonadota</taxon>
        <taxon>Gammaproteobacteria</taxon>
        <taxon>Vibrionales</taxon>
        <taxon>Vibrionaceae</taxon>
        <taxon>Vibrio</taxon>
    </lineage>
</organism>
<dbReference type="SUPFAM" id="SSF55785">
    <property type="entry name" value="PYP-like sensor domain (PAS domain)"/>
    <property type="match status" value="1"/>
</dbReference>
<dbReference type="SMART" id="SM00086">
    <property type="entry name" value="PAC"/>
    <property type="match status" value="1"/>
</dbReference>
<evidence type="ECO:0000259" key="1">
    <source>
        <dbReference type="PROSITE" id="PS50113"/>
    </source>
</evidence>
<dbReference type="InterPro" id="IPR035919">
    <property type="entry name" value="EAL_sf"/>
</dbReference>
<dbReference type="PANTHER" id="PTHR33121:SF79">
    <property type="entry name" value="CYCLIC DI-GMP PHOSPHODIESTERASE PDED-RELATED"/>
    <property type="match status" value="1"/>
</dbReference>
<dbReference type="PANTHER" id="PTHR33121">
    <property type="entry name" value="CYCLIC DI-GMP PHOSPHODIESTERASE PDEF"/>
    <property type="match status" value="1"/>
</dbReference>
<dbReference type="CDD" id="cd00130">
    <property type="entry name" value="PAS"/>
    <property type="match status" value="1"/>
</dbReference>
<dbReference type="Gene3D" id="3.20.20.450">
    <property type="entry name" value="EAL domain"/>
    <property type="match status" value="1"/>
</dbReference>
<dbReference type="PATRIC" id="fig|579748.3.peg.3712"/>
<reference evidence="3 4" key="1">
    <citation type="journal article" date="2015" name="BMC Genomics">
        <title>Genome mining reveals unlocked bioactive potential of marine Gram-negative bacteria.</title>
        <authorList>
            <person name="Machado H."/>
            <person name="Sonnenschein E.C."/>
            <person name="Melchiorsen J."/>
            <person name="Gram L."/>
        </authorList>
    </citation>
    <scope>NUCLEOTIDE SEQUENCE [LARGE SCALE GENOMIC DNA]</scope>
    <source>
        <strain evidence="3 4">S2757</strain>
    </source>
</reference>
<dbReference type="Pfam" id="PF08447">
    <property type="entry name" value="PAS_3"/>
    <property type="match status" value="1"/>
</dbReference>
<comment type="caution">
    <text evidence="3">The sequence shown here is derived from an EMBL/GenBank/DDBJ whole genome shotgun (WGS) entry which is preliminary data.</text>
</comment>
<protein>
    <recommendedName>
        <fullName evidence="5">Histidine kinase</fullName>
    </recommendedName>
</protein>
<dbReference type="Proteomes" id="UP000033673">
    <property type="component" value="Unassembled WGS sequence"/>
</dbReference>
<dbReference type="Pfam" id="PF00563">
    <property type="entry name" value="EAL"/>
    <property type="match status" value="1"/>
</dbReference>
<dbReference type="PROSITE" id="PS50113">
    <property type="entry name" value="PAC"/>
    <property type="match status" value="1"/>
</dbReference>
<feature type="domain" description="EAL" evidence="2">
    <location>
        <begin position="295"/>
        <end position="544"/>
    </location>
</feature>
<dbReference type="GO" id="GO:0071111">
    <property type="term" value="F:cyclic-guanylate-specific phosphodiesterase activity"/>
    <property type="evidence" value="ECO:0007669"/>
    <property type="project" value="InterPro"/>
</dbReference>
<dbReference type="InterPro" id="IPR000700">
    <property type="entry name" value="PAS-assoc_C"/>
</dbReference>
<evidence type="ECO:0000259" key="2">
    <source>
        <dbReference type="PROSITE" id="PS50883"/>
    </source>
</evidence>
<dbReference type="InterPro" id="IPR050706">
    <property type="entry name" value="Cyclic-di-GMP_PDE-like"/>
</dbReference>
<dbReference type="Gene3D" id="3.30.450.20">
    <property type="entry name" value="PAS domain"/>
    <property type="match status" value="1"/>
</dbReference>